<proteinExistence type="predicted"/>
<keyword evidence="1" id="KW-1133">Transmembrane helix</keyword>
<dbReference type="AlphaFoldDB" id="A0A495JCR9"/>
<sequence>MIRCAVAVFAYGTVVHLFQLASGGARPYPDVPTWLAVYFVSLTLFDPLAAGLLAARRAEGLSLGCAVLVTDAVANGYANYVLDPAVGVTVGRIGQAVITVLAVVLVVLTPRLRPWLRPATQPASSR</sequence>
<feature type="transmembrane region" description="Helical" evidence="1">
    <location>
        <begin position="33"/>
        <end position="54"/>
    </location>
</feature>
<name>A0A495JCR9_9ACTN</name>
<evidence type="ECO:0000313" key="3">
    <source>
        <dbReference type="Proteomes" id="UP000277671"/>
    </source>
</evidence>
<dbReference type="RefSeq" id="WP_246016728.1">
    <property type="nucleotide sequence ID" value="NZ_RBKT01000001.1"/>
</dbReference>
<protein>
    <submittedName>
        <fullName evidence="2">Uncharacterized protein</fullName>
    </submittedName>
</protein>
<dbReference type="Proteomes" id="UP000277671">
    <property type="component" value="Unassembled WGS sequence"/>
</dbReference>
<evidence type="ECO:0000313" key="2">
    <source>
        <dbReference type="EMBL" id="RKR86152.1"/>
    </source>
</evidence>
<feature type="transmembrane region" description="Helical" evidence="1">
    <location>
        <begin position="86"/>
        <end position="108"/>
    </location>
</feature>
<keyword evidence="1" id="KW-0472">Membrane</keyword>
<comment type="caution">
    <text evidence="2">The sequence shown here is derived from an EMBL/GenBank/DDBJ whole genome shotgun (WGS) entry which is preliminary data.</text>
</comment>
<gene>
    <name evidence="2" type="ORF">BDK92_0374</name>
</gene>
<accession>A0A495JCR9</accession>
<reference evidence="2 3" key="1">
    <citation type="submission" date="2018-10" db="EMBL/GenBank/DDBJ databases">
        <title>Sequencing the genomes of 1000 actinobacteria strains.</title>
        <authorList>
            <person name="Klenk H.-P."/>
        </authorList>
    </citation>
    <scope>NUCLEOTIDE SEQUENCE [LARGE SCALE GENOMIC DNA]</scope>
    <source>
        <strain evidence="2 3">DSM 45175</strain>
    </source>
</reference>
<evidence type="ECO:0000256" key="1">
    <source>
        <dbReference type="SAM" id="Phobius"/>
    </source>
</evidence>
<dbReference type="EMBL" id="RBKT01000001">
    <property type="protein sequence ID" value="RKR86152.1"/>
    <property type="molecule type" value="Genomic_DNA"/>
</dbReference>
<organism evidence="2 3">
    <name type="scientific">Micromonospora pisi</name>
    <dbReference type="NCBI Taxonomy" id="589240"/>
    <lineage>
        <taxon>Bacteria</taxon>
        <taxon>Bacillati</taxon>
        <taxon>Actinomycetota</taxon>
        <taxon>Actinomycetes</taxon>
        <taxon>Micromonosporales</taxon>
        <taxon>Micromonosporaceae</taxon>
        <taxon>Micromonospora</taxon>
    </lineage>
</organism>
<keyword evidence="3" id="KW-1185">Reference proteome</keyword>
<feature type="transmembrane region" description="Helical" evidence="1">
    <location>
        <begin position="61"/>
        <end position="80"/>
    </location>
</feature>
<keyword evidence="1" id="KW-0812">Transmembrane</keyword>